<keyword evidence="2" id="KW-1185">Reference proteome</keyword>
<reference evidence="1" key="1">
    <citation type="journal article" date="2023" name="Plant J.">
        <title>Genome sequences and population genomics provide insights into the demographic history, inbreeding, and mutation load of two 'living fossil' tree species of Dipteronia.</title>
        <authorList>
            <person name="Feng Y."/>
            <person name="Comes H.P."/>
            <person name="Chen J."/>
            <person name="Zhu S."/>
            <person name="Lu R."/>
            <person name="Zhang X."/>
            <person name="Li P."/>
            <person name="Qiu J."/>
            <person name="Olsen K.M."/>
            <person name="Qiu Y."/>
        </authorList>
    </citation>
    <scope>NUCLEOTIDE SEQUENCE</scope>
    <source>
        <strain evidence="1">NBL</strain>
    </source>
</reference>
<proteinExistence type="predicted"/>
<name>A0AAE0AA55_9ROSI</name>
<protein>
    <recommendedName>
        <fullName evidence="3">Transposase</fullName>
    </recommendedName>
</protein>
<dbReference type="AlphaFoldDB" id="A0AAE0AA55"/>
<evidence type="ECO:0008006" key="3">
    <source>
        <dbReference type="Google" id="ProtNLM"/>
    </source>
</evidence>
<accession>A0AAE0AA55</accession>
<gene>
    <name evidence="1" type="ORF">Dsin_020796</name>
</gene>
<dbReference type="EMBL" id="JANJYJ010000006">
    <property type="protein sequence ID" value="KAK3206750.1"/>
    <property type="molecule type" value="Genomic_DNA"/>
</dbReference>
<organism evidence="1 2">
    <name type="scientific">Dipteronia sinensis</name>
    <dbReference type="NCBI Taxonomy" id="43782"/>
    <lineage>
        <taxon>Eukaryota</taxon>
        <taxon>Viridiplantae</taxon>
        <taxon>Streptophyta</taxon>
        <taxon>Embryophyta</taxon>
        <taxon>Tracheophyta</taxon>
        <taxon>Spermatophyta</taxon>
        <taxon>Magnoliopsida</taxon>
        <taxon>eudicotyledons</taxon>
        <taxon>Gunneridae</taxon>
        <taxon>Pentapetalae</taxon>
        <taxon>rosids</taxon>
        <taxon>malvids</taxon>
        <taxon>Sapindales</taxon>
        <taxon>Sapindaceae</taxon>
        <taxon>Hippocastanoideae</taxon>
        <taxon>Acereae</taxon>
        <taxon>Dipteronia</taxon>
    </lineage>
</organism>
<comment type="caution">
    <text evidence="1">The sequence shown here is derived from an EMBL/GenBank/DDBJ whole genome shotgun (WGS) entry which is preliminary data.</text>
</comment>
<dbReference type="Proteomes" id="UP001281410">
    <property type="component" value="Unassembled WGS sequence"/>
</dbReference>
<sequence length="190" mass="22422">MVLDPTSRSDLASGTFNDSFGYGMKTIFLDTAYRVCVYHLAKNLKQHCMKRGDVINLYYPFTYVYRVEEFDRFMAELKSIHHKVYDELLEVRIQKFSRVRSPSKWNHMMTTNIAESMNSCLLAICKLLITSIDGFVRDLLQHWFHDRRSNAREAPSFLTRDADQHIKDKVLPSQRCETHPIDFNRFKVDD</sequence>
<evidence type="ECO:0000313" key="2">
    <source>
        <dbReference type="Proteomes" id="UP001281410"/>
    </source>
</evidence>
<evidence type="ECO:0000313" key="1">
    <source>
        <dbReference type="EMBL" id="KAK3206750.1"/>
    </source>
</evidence>